<evidence type="ECO:0000256" key="4">
    <source>
        <dbReference type="ARBA" id="ARBA00022807"/>
    </source>
</evidence>
<evidence type="ECO:0000256" key="3">
    <source>
        <dbReference type="ARBA" id="ARBA00022801"/>
    </source>
</evidence>
<keyword evidence="2" id="KW-0645">Protease</keyword>
<evidence type="ECO:0000313" key="6">
    <source>
        <dbReference type="EMBL" id="TBL77846.1"/>
    </source>
</evidence>
<keyword evidence="3" id="KW-0378">Hydrolase</keyword>
<organism evidence="6 7">
    <name type="scientific">Paenibacillus thalictri</name>
    <dbReference type="NCBI Taxonomy" id="2527873"/>
    <lineage>
        <taxon>Bacteria</taxon>
        <taxon>Bacillati</taxon>
        <taxon>Bacillota</taxon>
        <taxon>Bacilli</taxon>
        <taxon>Bacillales</taxon>
        <taxon>Paenibacillaceae</taxon>
        <taxon>Paenibacillus</taxon>
    </lineage>
</organism>
<dbReference type="GO" id="GO:0008234">
    <property type="term" value="F:cysteine-type peptidase activity"/>
    <property type="evidence" value="ECO:0007669"/>
    <property type="project" value="UniProtKB-KW"/>
</dbReference>
<dbReference type="RefSeq" id="WP_131014576.1">
    <property type="nucleotide sequence ID" value="NZ_SIRE01000011.1"/>
</dbReference>
<dbReference type="AlphaFoldDB" id="A0A4Q9DP25"/>
<evidence type="ECO:0000259" key="5">
    <source>
        <dbReference type="PROSITE" id="PS51935"/>
    </source>
</evidence>
<feature type="domain" description="NlpC/P60" evidence="5">
    <location>
        <begin position="183"/>
        <end position="314"/>
    </location>
</feature>
<evidence type="ECO:0000256" key="1">
    <source>
        <dbReference type="ARBA" id="ARBA00007074"/>
    </source>
</evidence>
<evidence type="ECO:0000313" key="7">
    <source>
        <dbReference type="Proteomes" id="UP000293142"/>
    </source>
</evidence>
<accession>A0A4Q9DP25</accession>
<dbReference type="InterPro" id="IPR051202">
    <property type="entry name" value="Peptidase_C40"/>
</dbReference>
<dbReference type="GO" id="GO:0006508">
    <property type="term" value="P:proteolysis"/>
    <property type="evidence" value="ECO:0007669"/>
    <property type="project" value="UniProtKB-KW"/>
</dbReference>
<gene>
    <name evidence="6" type="ORF">EYB31_17060</name>
</gene>
<dbReference type="PANTHER" id="PTHR47053">
    <property type="entry name" value="MUREIN DD-ENDOPEPTIDASE MEPH-RELATED"/>
    <property type="match status" value="1"/>
</dbReference>
<dbReference type="PANTHER" id="PTHR47053:SF3">
    <property type="entry name" value="GAMMA-D-GLUTAMYL-L-LYSINE DIPEPTIDYL-PEPTIDASE"/>
    <property type="match status" value="1"/>
</dbReference>
<proteinExistence type="inferred from homology"/>
<comment type="caution">
    <text evidence="6">The sequence shown here is derived from an EMBL/GenBank/DDBJ whole genome shotgun (WGS) entry which is preliminary data.</text>
</comment>
<dbReference type="Pfam" id="PF00877">
    <property type="entry name" value="NLPC_P60"/>
    <property type="match status" value="1"/>
</dbReference>
<dbReference type="SUPFAM" id="SSF54001">
    <property type="entry name" value="Cysteine proteinases"/>
    <property type="match status" value="1"/>
</dbReference>
<dbReference type="Gene3D" id="2.30.30.40">
    <property type="entry name" value="SH3 Domains"/>
    <property type="match status" value="1"/>
</dbReference>
<dbReference type="PROSITE" id="PS51935">
    <property type="entry name" value="NLPC_P60"/>
    <property type="match status" value="1"/>
</dbReference>
<protein>
    <submittedName>
        <fullName evidence="6">Peptidoglycan endopeptidase</fullName>
    </submittedName>
</protein>
<dbReference type="Gene3D" id="3.90.1720.10">
    <property type="entry name" value="endopeptidase domain like (from Nostoc punctiforme)"/>
    <property type="match status" value="1"/>
</dbReference>
<evidence type="ECO:0000256" key="2">
    <source>
        <dbReference type="ARBA" id="ARBA00022670"/>
    </source>
</evidence>
<dbReference type="OrthoDB" id="9813368at2"/>
<sequence length="314" mass="34295">MSGQKKMLVAVSVAGVWTTPESPRALDEPALQNPVRLPKWLMSLTITDKLDLCDANRLQTQVLFGAEVIVTGESGDFAQVCVPDQKTAKSPLGYPGWVPKRQLAEPPSSYFSEGSSAAEWVEIVSPRAVLTLDGQPELELSFMTRLPYIGREADRVQVATPLGAGTLPAQDIRLASSCPSVDAQTGERIVDAARQFVGLPYLWSGMSSYGFDCSGFAHHMHKSQGILIPRDVSEQVLYGEDVSEDRLERGDLLFFARDEGKGKFHHVGIYIGDGCMIHSPDSRGAVEIVLLAEHKLAKEHSKSRRYWSGKPGAS</sequence>
<reference evidence="6 7" key="1">
    <citation type="submission" date="2019-02" db="EMBL/GenBank/DDBJ databases">
        <title>Paenibacillus sp. nov., isolated from surface-sterilized tissue of Thalictrum simplex L.</title>
        <authorList>
            <person name="Tuo L."/>
        </authorList>
    </citation>
    <scope>NUCLEOTIDE SEQUENCE [LARGE SCALE GENOMIC DNA]</scope>
    <source>
        <strain evidence="6 7">N2SHLJ1</strain>
    </source>
</reference>
<dbReference type="Pfam" id="PF23795">
    <property type="entry name" value="SH3_YKFC_2nd"/>
    <property type="match status" value="1"/>
</dbReference>
<dbReference type="Proteomes" id="UP000293142">
    <property type="component" value="Unassembled WGS sequence"/>
</dbReference>
<comment type="similarity">
    <text evidence="1">Belongs to the peptidase C40 family.</text>
</comment>
<dbReference type="InterPro" id="IPR057812">
    <property type="entry name" value="SH3_YKFC_2nd"/>
</dbReference>
<name>A0A4Q9DP25_9BACL</name>
<dbReference type="EMBL" id="SIRE01000011">
    <property type="protein sequence ID" value="TBL77846.1"/>
    <property type="molecule type" value="Genomic_DNA"/>
</dbReference>
<keyword evidence="7" id="KW-1185">Reference proteome</keyword>
<dbReference type="InterPro" id="IPR038765">
    <property type="entry name" value="Papain-like_cys_pep_sf"/>
</dbReference>
<keyword evidence="4" id="KW-0788">Thiol protease</keyword>
<dbReference type="InterPro" id="IPR000064">
    <property type="entry name" value="NLP_P60_dom"/>
</dbReference>